<dbReference type="GO" id="GO:0006508">
    <property type="term" value="P:proteolysis"/>
    <property type="evidence" value="ECO:0007669"/>
    <property type="project" value="InterPro"/>
</dbReference>
<keyword evidence="1" id="KW-0479">Metal-binding</keyword>
<dbReference type="InterPro" id="IPR058739">
    <property type="entry name" value="NicX"/>
</dbReference>
<dbReference type="PANTHER" id="PTHR34448">
    <property type="entry name" value="AMINOPEPTIDASE"/>
    <property type="match status" value="1"/>
</dbReference>
<accession>A0A1F5R8G0</accession>
<dbReference type="InterPro" id="IPR052170">
    <property type="entry name" value="M29_Exopeptidase"/>
</dbReference>
<evidence type="ECO:0000256" key="1">
    <source>
        <dbReference type="ARBA" id="ARBA00022723"/>
    </source>
</evidence>
<proteinExistence type="predicted"/>
<dbReference type="SUPFAM" id="SSF144052">
    <property type="entry name" value="Thermophilic metalloprotease-like"/>
    <property type="match status" value="1"/>
</dbReference>
<dbReference type="GO" id="GO:0004177">
    <property type="term" value="F:aminopeptidase activity"/>
    <property type="evidence" value="ECO:0007669"/>
    <property type="project" value="InterPro"/>
</dbReference>
<evidence type="ECO:0000313" key="2">
    <source>
        <dbReference type="EMBL" id="OGF10353.1"/>
    </source>
</evidence>
<dbReference type="EMBL" id="MFFM01000039">
    <property type="protein sequence ID" value="OGF10353.1"/>
    <property type="molecule type" value="Genomic_DNA"/>
</dbReference>
<dbReference type="Pfam" id="PF26233">
    <property type="entry name" value="NicX"/>
    <property type="match status" value="1"/>
</dbReference>
<dbReference type="PANTHER" id="PTHR34448:SF1">
    <property type="entry name" value="BLL6088 PROTEIN"/>
    <property type="match status" value="1"/>
</dbReference>
<protein>
    <recommendedName>
        <fullName evidence="4">Leucyl aminopeptidase</fullName>
    </recommendedName>
</protein>
<gene>
    <name evidence="2" type="ORF">A2024_02390</name>
</gene>
<comment type="caution">
    <text evidence="2">The sequence shown here is derived from an EMBL/GenBank/DDBJ whole genome shotgun (WGS) entry which is preliminary data.</text>
</comment>
<sequence>MNKIDRAVKVALEQCLAVKKTETVLVITDDGNLESGQVFYRAARPLCRDAVLMIMPERGNNGQEPPEQVAAAMLKSDAVFLATTKSLSHTRARKNASKARARIASMPGITLDMMSRTIDVDYKKMEIVGERLCRSLQYADKVLIKTERGTSLSFSIKGRRAEPDTGIIPDSGGFTNLPAGEVYLAPVEGTAQGRLVVDGSIGDTGILKKPIEIAISRGFAVGMKGGREADNLWEMLSRHGKNAFNVAEFGIGINPRAKITGNILEDEKALTTIHIAFGDNSGFGGKVSVSSHQDGIVRNPSVWVDGKLLMEKGKLKI</sequence>
<name>A0A1F5R8G0_9BACT</name>
<dbReference type="Proteomes" id="UP000177230">
    <property type="component" value="Unassembled WGS sequence"/>
</dbReference>
<dbReference type="AlphaFoldDB" id="A0A1F5R8G0"/>
<dbReference type="GO" id="GO:0046872">
    <property type="term" value="F:metal ion binding"/>
    <property type="evidence" value="ECO:0007669"/>
    <property type="project" value="UniProtKB-KW"/>
</dbReference>
<evidence type="ECO:0008006" key="4">
    <source>
        <dbReference type="Google" id="ProtNLM"/>
    </source>
</evidence>
<reference evidence="2 3" key="1">
    <citation type="journal article" date="2016" name="Nat. Commun.">
        <title>Thousands of microbial genomes shed light on interconnected biogeochemical processes in an aquifer system.</title>
        <authorList>
            <person name="Anantharaman K."/>
            <person name="Brown C.T."/>
            <person name="Hug L.A."/>
            <person name="Sharon I."/>
            <person name="Castelle C.J."/>
            <person name="Probst A.J."/>
            <person name="Thomas B.C."/>
            <person name="Singh A."/>
            <person name="Wilkins M.J."/>
            <person name="Karaoz U."/>
            <person name="Brodie E.L."/>
            <person name="Williams K.H."/>
            <person name="Hubbard S.S."/>
            <person name="Banfield J.F."/>
        </authorList>
    </citation>
    <scope>NUCLEOTIDE SEQUENCE [LARGE SCALE GENOMIC DNA]</scope>
</reference>
<evidence type="ECO:0000313" key="3">
    <source>
        <dbReference type="Proteomes" id="UP000177230"/>
    </source>
</evidence>
<organism evidence="2 3">
    <name type="scientific">Candidatus Edwardsbacteria bacterium GWF2_54_11</name>
    <dbReference type="NCBI Taxonomy" id="1817851"/>
    <lineage>
        <taxon>Bacteria</taxon>
        <taxon>Candidatus Edwardsiibacteriota</taxon>
    </lineage>
</organism>